<accession>A0AAW3ARL5</accession>
<dbReference type="Proteomes" id="UP001500131">
    <property type="component" value="Unassembled WGS sequence"/>
</dbReference>
<dbReference type="EMBL" id="JBAMZK010000014">
    <property type="protein sequence ID" value="KAL0510152.1"/>
    <property type="molecule type" value="Genomic_DNA"/>
</dbReference>
<keyword evidence="3" id="KW-1185">Reference proteome</keyword>
<gene>
    <name evidence="2" type="ORF">Q4I31_002017</name>
</gene>
<reference evidence="2 3" key="1">
    <citation type="submission" date="2024-02" db="EMBL/GenBank/DDBJ databases">
        <title>FIRST GENOME SEQUENCES OF Leishmania (Viannia) shawi, Leishmania (Viannia) lindenbergi AND Leishmania (Viannia) utingensis.</title>
        <authorList>
            <person name="Resadore F."/>
            <person name="Custodio M.G.F."/>
            <person name="Boite M.C."/>
            <person name="Cupolillo E."/>
            <person name="Ferreira G.E.M."/>
        </authorList>
    </citation>
    <scope>NUCLEOTIDE SEQUENCE [LARGE SCALE GENOMIC DNA]</scope>
    <source>
        <strain evidence="2 3">MHOM/BR/1966/M15733</strain>
    </source>
</reference>
<evidence type="ECO:0000313" key="2">
    <source>
        <dbReference type="EMBL" id="KAL0510152.1"/>
    </source>
</evidence>
<feature type="compositionally biased region" description="Low complexity" evidence="1">
    <location>
        <begin position="80"/>
        <end position="91"/>
    </location>
</feature>
<protein>
    <submittedName>
        <fullName evidence="2">Uncharacterized protein</fullName>
    </submittedName>
</protein>
<feature type="compositionally biased region" description="Polar residues" evidence="1">
    <location>
        <begin position="60"/>
        <end position="70"/>
    </location>
</feature>
<proteinExistence type="predicted"/>
<feature type="region of interest" description="Disordered" evidence="1">
    <location>
        <begin position="237"/>
        <end position="257"/>
    </location>
</feature>
<evidence type="ECO:0000256" key="1">
    <source>
        <dbReference type="SAM" id="MobiDB-lite"/>
    </source>
</evidence>
<sequence length="653" mass="69265">MLRRVRGTAAAVRHVVAVVPAASPSTSPGMTQIRSSWMQGPRKFSSYPFASPLSQCRQPVQQQRCGYTSRSGEEKGSAGKGKQAPAAAAAAVSTTPGTASTTAVHYFTTNQNNADLAAHPQSNVEQHKQAAAAAANGSAAAPSGIRTIGIKLTEDDELVRAFNSFSKNINGCTEEEFLVGAKQAYYSLAVVISAFVDHAQPLVGKTEPSKTIAAAHEAVKLLDKAFKPETHADAAAAATASLTSKEEEGGDKDAFSTSHKKKLQDSLVHSVVSTIVSLIPVSRHLAESIFKVWVQHKDKQVNLSSIASPADYVLDSKLVIFARLGKARMYFNSDNVGAEVDVTFNNDYLRKLDPSDVAGSGAAGSAQKADAGGKVDEDEFDAGMIQVHTDTDANAHRTVAEEHTFVVNNATRTLVPTASTTASTAAAATTASADEARHSGKKSACAGPGGASAVESAKSSGTASRVQVTYVKPKGFSEKTADTATVPDEATAKAAAAPKESLEEEEEGHSVYIKVNGNMLPPIPASAHACALLTVDVVVPPERYAYNFEWFYKRIVGYENEYERIAAARVFASNSPKALASLLDFLMRMVTGKPVEFMFSKAIGRMIGIPDDVSQTPPATRKLMCMYMDQSYKWVLADLVTLAPVMETKLPKA</sequence>
<feature type="region of interest" description="Disordered" evidence="1">
    <location>
        <begin position="60"/>
        <end position="91"/>
    </location>
</feature>
<name>A0AAW3ARL5_9TRYP</name>
<organism evidence="2 3">
    <name type="scientific">Leishmania lindenbergi</name>
    <dbReference type="NCBI Taxonomy" id="651832"/>
    <lineage>
        <taxon>Eukaryota</taxon>
        <taxon>Discoba</taxon>
        <taxon>Euglenozoa</taxon>
        <taxon>Kinetoplastea</taxon>
        <taxon>Metakinetoplastina</taxon>
        <taxon>Trypanosomatida</taxon>
        <taxon>Trypanosomatidae</taxon>
        <taxon>Leishmaniinae</taxon>
        <taxon>Leishmania</taxon>
    </lineage>
</organism>
<feature type="compositionally biased region" description="Basic and acidic residues" evidence="1">
    <location>
        <begin position="244"/>
        <end position="254"/>
    </location>
</feature>
<dbReference type="AlphaFoldDB" id="A0AAW3ARL5"/>
<feature type="region of interest" description="Disordered" evidence="1">
    <location>
        <begin position="429"/>
        <end position="464"/>
    </location>
</feature>
<evidence type="ECO:0000313" key="3">
    <source>
        <dbReference type="Proteomes" id="UP001500131"/>
    </source>
</evidence>
<comment type="caution">
    <text evidence="2">The sequence shown here is derived from an EMBL/GenBank/DDBJ whole genome shotgun (WGS) entry which is preliminary data.</text>
</comment>